<evidence type="ECO:0008006" key="4">
    <source>
        <dbReference type="Google" id="ProtNLM"/>
    </source>
</evidence>
<dbReference type="OrthoDB" id="124091at2759"/>
<protein>
    <recommendedName>
        <fullName evidence="4">Transmembrane protein</fullName>
    </recommendedName>
</protein>
<gene>
    <name evidence="2" type="ORF">PHPALM_20247</name>
</gene>
<reference evidence="2 3" key="1">
    <citation type="journal article" date="2017" name="Genome Biol. Evol.">
        <title>Phytophthora megakarya and P. palmivora, closely related causal agents of cacao black pod rot, underwent increases in genome sizes and gene numbers by different mechanisms.</title>
        <authorList>
            <person name="Ali S.S."/>
            <person name="Shao J."/>
            <person name="Lary D.J."/>
            <person name="Kronmiller B."/>
            <person name="Shen D."/>
            <person name="Strem M.D."/>
            <person name="Amoako-Attah I."/>
            <person name="Akrofi A.Y."/>
            <person name="Begoude B.A."/>
            <person name="Ten Hoopen G.M."/>
            <person name="Coulibaly K."/>
            <person name="Kebe B.I."/>
            <person name="Melnick R.L."/>
            <person name="Guiltinan M.J."/>
            <person name="Tyler B.M."/>
            <person name="Meinhardt L.W."/>
            <person name="Bailey B.A."/>
        </authorList>
    </citation>
    <scope>NUCLEOTIDE SEQUENCE [LARGE SCALE GENOMIC DNA]</scope>
    <source>
        <strain evidence="3">sbr112.9</strain>
    </source>
</reference>
<dbReference type="Proteomes" id="UP000237271">
    <property type="component" value="Unassembled WGS sequence"/>
</dbReference>
<dbReference type="AlphaFoldDB" id="A0A2P4XFC2"/>
<dbReference type="EMBL" id="NCKW01011148">
    <property type="protein sequence ID" value="POM64251.1"/>
    <property type="molecule type" value="Genomic_DNA"/>
</dbReference>
<keyword evidence="1" id="KW-1133">Transmembrane helix</keyword>
<accession>A0A2P4XFC2</accession>
<evidence type="ECO:0000256" key="1">
    <source>
        <dbReference type="SAM" id="Phobius"/>
    </source>
</evidence>
<organism evidence="2 3">
    <name type="scientific">Phytophthora palmivora</name>
    <dbReference type="NCBI Taxonomy" id="4796"/>
    <lineage>
        <taxon>Eukaryota</taxon>
        <taxon>Sar</taxon>
        <taxon>Stramenopiles</taxon>
        <taxon>Oomycota</taxon>
        <taxon>Peronosporomycetes</taxon>
        <taxon>Peronosporales</taxon>
        <taxon>Peronosporaceae</taxon>
        <taxon>Phytophthora</taxon>
    </lineage>
</organism>
<name>A0A2P4XFC2_9STRA</name>
<sequence length="331" mass="37641">MLEKQLLYHTTTHAPDMQPVFIAFNVEVFNALFVSSCMRNTTSISVTIALMVSDFVGACAALYGLGNILLRVDELGAKMGSEATRARMVDIAASITKHYHVDNIGTENNGHCDRTNMSAVTPWIDEDTCDVGEDRSMDLTDSDLSTNAVAPAETTAFRRGPSTAEMTSSASFTQMIKYLTFEERQQFVRETCRVLRRVEFLLLVEYTEVMVPIVYGDVTAIYIATVYHLPNRKYFPYLNEMSETDLTYTIRSVLIYGSLQLLSFILLLGELNRRFCLAPGAILRFVLHNEWRLVQGQFVLWIIYVLQSSIQHVGTDYTFKFKWLHKTELEQ</sequence>
<evidence type="ECO:0000313" key="2">
    <source>
        <dbReference type="EMBL" id="POM64251.1"/>
    </source>
</evidence>
<keyword evidence="1" id="KW-0812">Transmembrane</keyword>
<evidence type="ECO:0000313" key="3">
    <source>
        <dbReference type="Proteomes" id="UP000237271"/>
    </source>
</evidence>
<feature type="transmembrane region" description="Helical" evidence="1">
    <location>
        <begin position="48"/>
        <end position="70"/>
    </location>
</feature>
<keyword evidence="1" id="KW-0472">Membrane</keyword>
<comment type="caution">
    <text evidence="2">The sequence shown here is derived from an EMBL/GenBank/DDBJ whole genome shotgun (WGS) entry which is preliminary data.</text>
</comment>
<proteinExistence type="predicted"/>
<keyword evidence="3" id="KW-1185">Reference proteome</keyword>